<sequence length="158" mass="16420">MFAKGFATLALALSASAMAVPFGKRQTPTSTSSAPASTSTLPAWLVGTQSGDGTFFNPATGACGIVNTDSDFIVAVADQLFNNFPGFMPGSNPNLNPICGKNITASYGGKNVTVSVTDRCGGCQMTDLDFTPAAFSVLADQSLGRIHDVEWVWDDLSL</sequence>
<dbReference type="KEGG" id="cput:CONPUDRAFT_133434"/>
<evidence type="ECO:0000313" key="3">
    <source>
        <dbReference type="EMBL" id="EIW74050.1"/>
    </source>
</evidence>
<dbReference type="Gene3D" id="2.40.40.10">
    <property type="entry name" value="RlpA-like domain"/>
    <property type="match status" value="1"/>
</dbReference>
<dbReference type="OrthoDB" id="623670at2759"/>
<dbReference type="AlphaFoldDB" id="R7SDV1"/>
<keyword evidence="1 2" id="KW-0732">Signal</keyword>
<keyword evidence="4" id="KW-1185">Reference proteome</keyword>
<dbReference type="PANTHER" id="PTHR31836">
    <property type="match status" value="1"/>
</dbReference>
<proteinExistence type="predicted"/>
<accession>R7SDV1</accession>
<evidence type="ECO:0000256" key="2">
    <source>
        <dbReference type="SAM" id="SignalP"/>
    </source>
</evidence>
<feature type="signal peptide" evidence="2">
    <location>
        <begin position="1"/>
        <end position="19"/>
    </location>
</feature>
<dbReference type="SUPFAM" id="SSF50685">
    <property type="entry name" value="Barwin-like endoglucanases"/>
    <property type="match status" value="1"/>
</dbReference>
<dbReference type="OMA" id="CGKNITA"/>
<reference evidence="4" key="1">
    <citation type="journal article" date="2012" name="Science">
        <title>The Paleozoic origin of enzymatic lignin decomposition reconstructed from 31 fungal genomes.</title>
        <authorList>
            <person name="Floudas D."/>
            <person name="Binder M."/>
            <person name="Riley R."/>
            <person name="Barry K."/>
            <person name="Blanchette R.A."/>
            <person name="Henrissat B."/>
            <person name="Martinez A.T."/>
            <person name="Otillar R."/>
            <person name="Spatafora J.W."/>
            <person name="Yadav J.S."/>
            <person name="Aerts A."/>
            <person name="Benoit I."/>
            <person name="Boyd A."/>
            <person name="Carlson A."/>
            <person name="Copeland A."/>
            <person name="Coutinho P.M."/>
            <person name="de Vries R.P."/>
            <person name="Ferreira P."/>
            <person name="Findley K."/>
            <person name="Foster B."/>
            <person name="Gaskell J."/>
            <person name="Glotzer D."/>
            <person name="Gorecki P."/>
            <person name="Heitman J."/>
            <person name="Hesse C."/>
            <person name="Hori C."/>
            <person name="Igarashi K."/>
            <person name="Jurgens J.A."/>
            <person name="Kallen N."/>
            <person name="Kersten P."/>
            <person name="Kohler A."/>
            <person name="Kuees U."/>
            <person name="Kumar T.K.A."/>
            <person name="Kuo A."/>
            <person name="LaButti K."/>
            <person name="Larrondo L.F."/>
            <person name="Lindquist E."/>
            <person name="Ling A."/>
            <person name="Lombard V."/>
            <person name="Lucas S."/>
            <person name="Lundell T."/>
            <person name="Martin R."/>
            <person name="McLaughlin D.J."/>
            <person name="Morgenstern I."/>
            <person name="Morin E."/>
            <person name="Murat C."/>
            <person name="Nagy L.G."/>
            <person name="Nolan M."/>
            <person name="Ohm R.A."/>
            <person name="Patyshakuliyeva A."/>
            <person name="Rokas A."/>
            <person name="Ruiz-Duenas F.J."/>
            <person name="Sabat G."/>
            <person name="Salamov A."/>
            <person name="Samejima M."/>
            <person name="Schmutz J."/>
            <person name="Slot J.C."/>
            <person name="St John F."/>
            <person name="Stenlid J."/>
            <person name="Sun H."/>
            <person name="Sun S."/>
            <person name="Syed K."/>
            <person name="Tsang A."/>
            <person name="Wiebenga A."/>
            <person name="Young D."/>
            <person name="Pisabarro A."/>
            <person name="Eastwood D.C."/>
            <person name="Martin F."/>
            <person name="Cullen D."/>
            <person name="Grigoriev I.V."/>
            <person name="Hibbett D.S."/>
        </authorList>
    </citation>
    <scope>NUCLEOTIDE SEQUENCE [LARGE SCALE GENOMIC DNA]</scope>
    <source>
        <strain evidence="4">RWD-64-598 SS2</strain>
    </source>
</reference>
<dbReference type="EMBL" id="JH711595">
    <property type="protein sequence ID" value="EIW74050.1"/>
    <property type="molecule type" value="Genomic_DNA"/>
</dbReference>
<dbReference type="InterPro" id="IPR036908">
    <property type="entry name" value="RlpA-like_sf"/>
</dbReference>
<dbReference type="GeneID" id="19200478"/>
<evidence type="ECO:0000256" key="1">
    <source>
        <dbReference type="ARBA" id="ARBA00022729"/>
    </source>
</evidence>
<name>R7SDV1_CONPW</name>
<dbReference type="InterPro" id="IPR051477">
    <property type="entry name" value="Expansin_CellWall"/>
</dbReference>
<dbReference type="CDD" id="cd22191">
    <property type="entry name" value="DPBB_RlpA_EXP_N-like"/>
    <property type="match status" value="1"/>
</dbReference>
<dbReference type="Proteomes" id="UP000053558">
    <property type="component" value="Unassembled WGS sequence"/>
</dbReference>
<gene>
    <name evidence="3" type="ORF">CONPUDRAFT_133434</name>
</gene>
<feature type="chain" id="PRO_5004444764" evidence="2">
    <location>
        <begin position="20"/>
        <end position="158"/>
    </location>
</feature>
<dbReference type="RefSeq" id="XP_007775766.1">
    <property type="nucleotide sequence ID" value="XM_007777576.1"/>
</dbReference>
<evidence type="ECO:0000313" key="4">
    <source>
        <dbReference type="Proteomes" id="UP000053558"/>
    </source>
</evidence>
<protein>
    <submittedName>
        <fullName evidence="3">Plant expansin</fullName>
    </submittedName>
</protein>
<organism evidence="3 4">
    <name type="scientific">Coniophora puteana (strain RWD-64-598)</name>
    <name type="common">Brown rot fungus</name>
    <dbReference type="NCBI Taxonomy" id="741705"/>
    <lineage>
        <taxon>Eukaryota</taxon>
        <taxon>Fungi</taxon>
        <taxon>Dikarya</taxon>
        <taxon>Basidiomycota</taxon>
        <taxon>Agaricomycotina</taxon>
        <taxon>Agaricomycetes</taxon>
        <taxon>Agaricomycetidae</taxon>
        <taxon>Boletales</taxon>
        <taxon>Coniophorineae</taxon>
        <taxon>Coniophoraceae</taxon>
        <taxon>Coniophora</taxon>
    </lineage>
</organism>
<dbReference type="PANTHER" id="PTHR31836:SF28">
    <property type="entry name" value="SRCR DOMAIN-CONTAINING PROTEIN-RELATED"/>
    <property type="match status" value="1"/>
</dbReference>
<dbReference type="eggNOG" id="ENOG502S6X4">
    <property type="taxonomic scope" value="Eukaryota"/>
</dbReference>